<keyword evidence="2" id="KW-0472">Membrane</keyword>
<evidence type="ECO:0008006" key="5">
    <source>
        <dbReference type="Google" id="ProtNLM"/>
    </source>
</evidence>
<evidence type="ECO:0000256" key="1">
    <source>
        <dbReference type="ARBA" id="ARBA00035112"/>
    </source>
</evidence>
<name>A0A8H4VYI4_9HELO</name>
<dbReference type="EMBL" id="JAAMPI010000965">
    <property type="protein sequence ID" value="KAF4627463.1"/>
    <property type="molecule type" value="Genomic_DNA"/>
</dbReference>
<proteinExistence type="inferred from homology"/>
<dbReference type="AlphaFoldDB" id="A0A8H4VYI4"/>
<keyword evidence="2" id="KW-1133">Transmembrane helix</keyword>
<comment type="caution">
    <text evidence="3">The sequence shown here is derived from an EMBL/GenBank/DDBJ whole genome shotgun (WGS) entry which is preliminary data.</text>
</comment>
<dbReference type="Pfam" id="PF11807">
    <property type="entry name" value="UstYa"/>
    <property type="match status" value="1"/>
</dbReference>
<keyword evidence="4" id="KW-1185">Reference proteome</keyword>
<evidence type="ECO:0000256" key="2">
    <source>
        <dbReference type="SAM" id="Phobius"/>
    </source>
</evidence>
<protein>
    <recommendedName>
        <fullName evidence="5">Tat pathway signal sequence</fullName>
    </recommendedName>
</protein>
<reference evidence="3 4" key="1">
    <citation type="submission" date="2020-03" db="EMBL/GenBank/DDBJ databases">
        <title>Draft Genome Sequence of Cudoniella acicularis.</title>
        <authorList>
            <person name="Buettner E."/>
            <person name="Kellner H."/>
        </authorList>
    </citation>
    <scope>NUCLEOTIDE SEQUENCE [LARGE SCALE GENOMIC DNA]</scope>
    <source>
        <strain evidence="3 4">DSM 108380</strain>
    </source>
</reference>
<organism evidence="3 4">
    <name type="scientific">Cudoniella acicularis</name>
    <dbReference type="NCBI Taxonomy" id="354080"/>
    <lineage>
        <taxon>Eukaryota</taxon>
        <taxon>Fungi</taxon>
        <taxon>Dikarya</taxon>
        <taxon>Ascomycota</taxon>
        <taxon>Pezizomycotina</taxon>
        <taxon>Leotiomycetes</taxon>
        <taxon>Helotiales</taxon>
        <taxon>Tricladiaceae</taxon>
        <taxon>Cudoniella</taxon>
    </lineage>
</organism>
<dbReference type="GO" id="GO:0043386">
    <property type="term" value="P:mycotoxin biosynthetic process"/>
    <property type="evidence" value="ECO:0007669"/>
    <property type="project" value="InterPro"/>
</dbReference>
<sequence length="369" mass="42499">MDSAYWKEKTQTGIGCGGFLILEFPATLKKRRRMKHRVDSKLSLEVKRNIKRSQTRATNLPITLGDLGLLSESGALNGDPPRANKILQYRAERYTPQIDLTTLWHFKMEDSLPSDKLLRENEADEVSFFSPEDDSQSKRRRRWLQPSFLALVTSILLNVVLLINFTVVPQDFDRSPVLDSIRIPYKTVLFNVTLFSKSIYREDASEDVDQAWVDLGLYTTQIVREEDAAQVGFSPGFVKRRASDGGGFIAQMEVFHQLHCLDTLRQGLYFNYEYYHTNRHGVWGRSDAVVRKHMGHCLDLLRVQLQCTADIGLLGMVWVNATGTPEEFANFKTEHQCRDFEKIRMWALANDEKGTVEWREGDEVLEKFP</sequence>
<accession>A0A8H4VYI4</accession>
<dbReference type="OrthoDB" id="3687641at2759"/>
<gene>
    <name evidence="3" type="ORF">G7Y89_g10694</name>
</gene>
<keyword evidence="2" id="KW-0812">Transmembrane</keyword>
<evidence type="ECO:0000313" key="4">
    <source>
        <dbReference type="Proteomes" id="UP000566819"/>
    </source>
</evidence>
<evidence type="ECO:0000313" key="3">
    <source>
        <dbReference type="EMBL" id="KAF4627463.1"/>
    </source>
</evidence>
<feature type="transmembrane region" description="Helical" evidence="2">
    <location>
        <begin position="148"/>
        <end position="168"/>
    </location>
</feature>
<comment type="similarity">
    <text evidence="1">Belongs to the ustYa family.</text>
</comment>
<feature type="transmembrane region" description="Helical" evidence="2">
    <location>
        <begin position="12"/>
        <end position="28"/>
    </location>
</feature>
<dbReference type="InterPro" id="IPR021765">
    <property type="entry name" value="UstYa-like"/>
</dbReference>
<dbReference type="PANTHER" id="PTHR33365:SF13">
    <property type="entry name" value="TAT PATHWAY SIGNAL SEQUENCE"/>
    <property type="match status" value="1"/>
</dbReference>
<dbReference type="PANTHER" id="PTHR33365">
    <property type="entry name" value="YALI0B05434P"/>
    <property type="match status" value="1"/>
</dbReference>
<dbReference type="Proteomes" id="UP000566819">
    <property type="component" value="Unassembled WGS sequence"/>
</dbReference>